<keyword evidence="2" id="KW-1185">Reference proteome</keyword>
<accession>A0ABW4NDV7</accession>
<evidence type="ECO:0000313" key="2">
    <source>
        <dbReference type="Proteomes" id="UP001597283"/>
    </source>
</evidence>
<proteinExistence type="predicted"/>
<comment type="caution">
    <text evidence="1">The sequence shown here is derived from an EMBL/GenBank/DDBJ whole genome shotgun (WGS) entry which is preliminary data.</text>
</comment>
<protein>
    <submittedName>
        <fullName evidence="1">Uncharacterized protein</fullName>
    </submittedName>
</protein>
<reference evidence="2" key="1">
    <citation type="journal article" date="2019" name="Int. J. Syst. Evol. Microbiol.">
        <title>The Global Catalogue of Microorganisms (GCM) 10K type strain sequencing project: providing services to taxonomists for standard genome sequencing and annotation.</title>
        <authorList>
            <consortium name="The Broad Institute Genomics Platform"/>
            <consortium name="The Broad Institute Genome Sequencing Center for Infectious Disease"/>
            <person name="Wu L."/>
            <person name="Ma J."/>
        </authorList>
    </citation>
    <scope>NUCLEOTIDE SEQUENCE [LARGE SCALE GENOMIC DNA]</scope>
    <source>
        <strain evidence="2">Q85</strain>
    </source>
</reference>
<evidence type="ECO:0000313" key="1">
    <source>
        <dbReference type="EMBL" id="MFD1787510.1"/>
    </source>
</evidence>
<gene>
    <name evidence="1" type="ORF">ACFSC3_07995</name>
</gene>
<dbReference type="EMBL" id="JBHUFC010000003">
    <property type="protein sequence ID" value="MFD1787510.1"/>
    <property type="molecule type" value="Genomic_DNA"/>
</dbReference>
<organism evidence="1 2">
    <name type="scientific">Sphingomonas floccifaciens</name>
    <dbReference type="NCBI Taxonomy" id="1844115"/>
    <lineage>
        <taxon>Bacteria</taxon>
        <taxon>Pseudomonadati</taxon>
        <taxon>Pseudomonadota</taxon>
        <taxon>Alphaproteobacteria</taxon>
        <taxon>Sphingomonadales</taxon>
        <taxon>Sphingomonadaceae</taxon>
        <taxon>Sphingomonas</taxon>
    </lineage>
</organism>
<dbReference type="RefSeq" id="WP_380939884.1">
    <property type="nucleotide sequence ID" value="NZ_JBHUFC010000003.1"/>
</dbReference>
<dbReference type="Proteomes" id="UP001597283">
    <property type="component" value="Unassembled WGS sequence"/>
</dbReference>
<sequence length="229" mass="25868">MPTKKKPTRLAVVPTNQPLERQFGSELVRVEAAFRNPDIRKPKGGPWELEADKVAWTDPMTGYACIILRDARGMHLRGFVGVPPSHPFFGRSTGSLIGYQIGIHGGLDYARDCQRHEPEYRSICHVREIVRRPEKIYEKDAAKAHDDAWWLGFSCNQPGDVWPGAYGIVHTNEPVHGVNAATYKDEHFVYRECLRLALQLKAVEQGRHPTEADPGPATAAYDLHDHWRA</sequence>
<name>A0ABW4NDV7_9SPHN</name>